<protein>
    <submittedName>
        <fullName evidence="2">Uncharacterized protein</fullName>
    </submittedName>
</protein>
<feature type="compositionally biased region" description="Basic and acidic residues" evidence="1">
    <location>
        <begin position="435"/>
        <end position="448"/>
    </location>
</feature>
<dbReference type="PANTHER" id="PTHR23159">
    <property type="entry name" value="CENTROSOMAL PROTEIN 2"/>
    <property type="match status" value="1"/>
</dbReference>
<feature type="compositionally biased region" description="Basic and acidic residues" evidence="1">
    <location>
        <begin position="335"/>
        <end position="344"/>
    </location>
</feature>
<name>A0A139HUK1_9PEZI</name>
<dbReference type="AlphaFoldDB" id="A0A139HUK1"/>
<dbReference type="Proteomes" id="UP000070133">
    <property type="component" value="Unassembled WGS sequence"/>
</dbReference>
<feature type="region of interest" description="Disordered" evidence="1">
    <location>
        <begin position="873"/>
        <end position="911"/>
    </location>
</feature>
<feature type="compositionally biased region" description="Polar residues" evidence="1">
    <location>
        <begin position="7"/>
        <end position="22"/>
    </location>
</feature>
<accession>A0A139HUK1</accession>
<organism evidence="2 3">
    <name type="scientific">Pseudocercospora eumusae</name>
    <dbReference type="NCBI Taxonomy" id="321146"/>
    <lineage>
        <taxon>Eukaryota</taxon>
        <taxon>Fungi</taxon>
        <taxon>Dikarya</taxon>
        <taxon>Ascomycota</taxon>
        <taxon>Pezizomycotina</taxon>
        <taxon>Dothideomycetes</taxon>
        <taxon>Dothideomycetidae</taxon>
        <taxon>Mycosphaerellales</taxon>
        <taxon>Mycosphaerellaceae</taxon>
        <taxon>Pseudocercospora</taxon>
    </lineage>
</organism>
<feature type="compositionally biased region" description="Basic and acidic residues" evidence="1">
    <location>
        <begin position="888"/>
        <end position="911"/>
    </location>
</feature>
<reference evidence="2 3" key="1">
    <citation type="submission" date="2015-07" db="EMBL/GenBank/DDBJ databases">
        <title>Comparative genomics of the Sigatoka disease complex on banana suggests a link between parallel evolutionary changes in Pseudocercospora fijiensis and Pseudocercospora eumusae and increased virulence on the banana host.</title>
        <authorList>
            <person name="Chang T.-C."/>
            <person name="Salvucci A."/>
            <person name="Crous P.W."/>
            <person name="Stergiopoulos I."/>
        </authorList>
    </citation>
    <scope>NUCLEOTIDE SEQUENCE [LARGE SCALE GENOMIC DNA]</scope>
    <source>
        <strain evidence="2 3">CBS 114824</strain>
    </source>
</reference>
<sequence length="978" mass="108299">MARTRRLMSSATKRPAERTTTIRLPKKVLPPATDSRPSDGEANSPLKEAGISQESLEQLEDLASRCGIANSGDSNARALGDQSRTDVTLQQKVEFLEEFAGIWQQYALTPSSTYSRIEDSGNTTIELQNCLSQYLEDVVASTHEKAQRYFKRLTAQTWNGEKLVGNSKDDGTLAGEEDDEERCSAKSTVQAAATWTPLRLFLLVGMRAISSWRTLLGMCELAEASQHLLAWDEVFDCLQQERRVRKAGAPLGLYEAKKHGKTGFGRGINIKSEWSPKELEWAKERVTKEVQKRQQQSGVASLEQDVATGEEDDDEQSRSFEKLVLSAEAHQASQARREALKEMQPRVGRRAKPKARLPSPNPRDGLGSGSSPERSPEMARGAKQTAAPAPSSPSPLQPRFLSPSHNSSRDSSPSGNADAVPSPHLSIDNSTQADTADKDESFGRSPEYHDEDQNDDAGFQLNLPESESTLPLTTPTRLSDMLQGFTSSSASRKRGISATCEDMPNKYIKEAVPSGNAAKVRAIMTPFNNAEWARNEEDLNLWMKVWTDNVPDGLRHFNFQLGNAVQGRLHTGERCCVLVTQEQARASPVAVAYIEPSGTDDTYDATIFVPRHEGQSQSESCSLVTACLSVLRQLTGIHTGLDQHNLEEAAQRGLQEGFLSVEALTVDFMTPEIHSVPLQYHVMAAAAAFCTRTAQLLQEMVWSSNFWSFAMDIVSHQLSQNKAESAGSAGQVDTTGVPTTLRLPSARDVENRARTVATSSGPQSKKNTHPPRYSSAGTGLVEEVKRLRDALKAHHGLAQALATNCLLFLKMLDVVRQRCQEASEAPGTELHSTGNDSKLPNLKRRIEELKASIEDLKEEIAFYQKSIEEIDSREKQSGQSELTKFQSRRREEAQHRVDTAEKKLREKTEEQHRTVAELAEEVSASEGQQRKVQAQLEHVSRQNQALEKVQDRSFLILGYFTTSVHLYAQMSDRLKTMD</sequence>
<evidence type="ECO:0000256" key="1">
    <source>
        <dbReference type="SAM" id="MobiDB-lite"/>
    </source>
</evidence>
<evidence type="ECO:0000313" key="3">
    <source>
        <dbReference type="Proteomes" id="UP000070133"/>
    </source>
</evidence>
<feature type="region of interest" description="Disordered" evidence="1">
    <location>
        <begin position="290"/>
        <end position="476"/>
    </location>
</feature>
<keyword evidence="3" id="KW-1185">Reference proteome</keyword>
<dbReference type="PANTHER" id="PTHR23159:SF31">
    <property type="entry name" value="CENTROSOME-ASSOCIATED PROTEIN CEP250 ISOFORM X1"/>
    <property type="match status" value="1"/>
</dbReference>
<gene>
    <name evidence="2" type="ORF">AC578_1277</name>
</gene>
<feature type="region of interest" description="Disordered" evidence="1">
    <location>
        <begin position="745"/>
        <end position="776"/>
    </location>
</feature>
<proteinExistence type="predicted"/>
<comment type="caution">
    <text evidence="2">The sequence shown here is derived from an EMBL/GenBank/DDBJ whole genome shotgun (WGS) entry which is preliminary data.</text>
</comment>
<dbReference type="EMBL" id="LFZN01000008">
    <property type="protein sequence ID" value="KXT06128.1"/>
    <property type="molecule type" value="Genomic_DNA"/>
</dbReference>
<feature type="compositionally biased region" description="Polar residues" evidence="1">
    <location>
        <begin position="756"/>
        <end position="765"/>
    </location>
</feature>
<feature type="compositionally biased region" description="Low complexity" evidence="1">
    <location>
        <begin position="402"/>
        <end position="414"/>
    </location>
</feature>
<feature type="region of interest" description="Disordered" evidence="1">
    <location>
        <begin position="1"/>
        <end position="48"/>
    </location>
</feature>
<feature type="compositionally biased region" description="Low complexity" evidence="1">
    <location>
        <begin position="463"/>
        <end position="476"/>
    </location>
</feature>
<evidence type="ECO:0000313" key="2">
    <source>
        <dbReference type="EMBL" id="KXT06128.1"/>
    </source>
</evidence>